<dbReference type="Pfam" id="PF14539">
    <property type="entry name" value="DUF4442"/>
    <property type="match status" value="1"/>
</dbReference>
<evidence type="ECO:0000313" key="1">
    <source>
        <dbReference type="EMBL" id="EIJ34780.1"/>
    </source>
</evidence>
<keyword evidence="2" id="KW-1185">Reference proteome</keyword>
<name>A0A656HHC6_THINJ</name>
<reference evidence="2" key="1">
    <citation type="journal article" date="2011" name="Stand. Genomic Sci.">
        <title>Genome sequence of the filamentous, gliding Thiothrix nivea neotype strain (JP2(T)).</title>
        <authorList>
            <person name="Lapidus A."/>
            <person name="Nolan M."/>
            <person name="Lucas S."/>
            <person name="Glavina Del Rio T."/>
            <person name="Tice H."/>
            <person name="Cheng J.F."/>
            <person name="Tapia R."/>
            <person name="Han C."/>
            <person name="Goodwin L."/>
            <person name="Pitluck S."/>
            <person name="Liolios K."/>
            <person name="Pagani I."/>
            <person name="Ivanova N."/>
            <person name="Huntemann M."/>
            <person name="Mavromatis K."/>
            <person name="Mikhailova N."/>
            <person name="Pati A."/>
            <person name="Chen A."/>
            <person name="Palaniappan K."/>
            <person name="Land M."/>
            <person name="Brambilla E.M."/>
            <person name="Rohde M."/>
            <person name="Abt B."/>
            <person name="Verbarg S."/>
            <person name="Goker M."/>
            <person name="Bristow J."/>
            <person name="Eisen J.A."/>
            <person name="Markowitz V."/>
            <person name="Hugenholtz P."/>
            <person name="Kyrpides N.C."/>
            <person name="Klenk H.P."/>
            <person name="Woyke T."/>
        </authorList>
    </citation>
    <scope>NUCLEOTIDE SEQUENCE [LARGE SCALE GENOMIC DNA]</scope>
    <source>
        <strain evidence="2">ATCC 35100 / DSM 5205 / JP2</strain>
    </source>
</reference>
<protein>
    <submittedName>
        <fullName evidence="1">Thioesterase superfamily protein</fullName>
    </submittedName>
</protein>
<dbReference type="AlphaFoldDB" id="A0A656HHC6"/>
<evidence type="ECO:0000313" key="2">
    <source>
        <dbReference type="Proteomes" id="UP000005317"/>
    </source>
</evidence>
<dbReference type="InterPro" id="IPR029069">
    <property type="entry name" value="HotDog_dom_sf"/>
</dbReference>
<dbReference type="Proteomes" id="UP000005317">
    <property type="component" value="Unassembled WGS sequence"/>
</dbReference>
<dbReference type="InterPro" id="IPR027961">
    <property type="entry name" value="DUF4442"/>
</dbReference>
<dbReference type="SUPFAM" id="SSF54637">
    <property type="entry name" value="Thioesterase/thiol ester dehydrase-isomerase"/>
    <property type="match status" value="1"/>
</dbReference>
<accession>A0A656HHC6</accession>
<gene>
    <name evidence="1" type="ORF">Thini_2215</name>
</gene>
<dbReference type="EMBL" id="JH651384">
    <property type="protein sequence ID" value="EIJ34780.1"/>
    <property type="molecule type" value="Genomic_DNA"/>
</dbReference>
<organism evidence="1 2">
    <name type="scientific">Thiothrix nivea (strain ATCC 35100 / DSM 5205 / JP2)</name>
    <dbReference type="NCBI Taxonomy" id="870187"/>
    <lineage>
        <taxon>Bacteria</taxon>
        <taxon>Pseudomonadati</taxon>
        <taxon>Pseudomonadota</taxon>
        <taxon>Gammaproteobacteria</taxon>
        <taxon>Thiotrichales</taxon>
        <taxon>Thiotrichaceae</taxon>
        <taxon>Thiothrix</taxon>
    </lineage>
</organism>
<sequence>MDITQIPFNQLIGLQATDPESNFLLSLPAGTQYANHLGTVHGSALLALAEAGSGAFLMRQFGDGTGFIPVVRKVEARFRKPASGQLFARCLVKPGEVERWKAELVSRKRLSAAIPMQVVDADGVVVLSASVEWFVTSRADG</sequence>
<dbReference type="CDD" id="cd03440">
    <property type="entry name" value="hot_dog"/>
    <property type="match status" value="1"/>
</dbReference>
<proteinExistence type="predicted"/>
<dbReference type="RefSeq" id="WP_002708702.1">
    <property type="nucleotide sequence ID" value="NZ_JH651384.1"/>
</dbReference>
<dbReference type="OrthoDB" id="196313at2"/>
<dbReference type="Gene3D" id="3.10.129.10">
    <property type="entry name" value="Hotdog Thioesterase"/>
    <property type="match status" value="1"/>
</dbReference>